<accession>A0ABU2Q9X3</accession>
<name>A0ABU2Q9X3_9ACTN</name>
<dbReference type="InterPro" id="IPR007278">
    <property type="entry name" value="DUF397"/>
</dbReference>
<dbReference type="RefSeq" id="WP_078621225.1">
    <property type="nucleotide sequence ID" value="NZ_JAVRFB010000001.1"/>
</dbReference>
<protein>
    <submittedName>
        <fullName evidence="2">DUF397 domain-containing protein</fullName>
    </submittedName>
</protein>
<comment type="caution">
    <text evidence="2">The sequence shown here is derived from an EMBL/GenBank/DDBJ whole genome shotgun (WGS) entry which is preliminary data.</text>
</comment>
<proteinExistence type="predicted"/>
<dbReference type="Pfam" id="PF04149">
    <property type="entry name" value="DUF397"/>
    <property type="match status" value="1"/>
</dbReference>
<dbReference type="EMBL" id="JAVRFB010000001">
    <property type="protein sequence ID" value="MDT0400714.1"/>
    <property type="molecule type" value="Genomic_DNA"/>
</dbReference>
<evidence type="ECO:0000259" key="1">
    <source>
        <dbReference type="Pfam" id="PF04149"/>
    </source>
</evidence>
<dbReference type="Proteomes" id="UP001180503">
    <property type="component" value="Unassembled WGS sequence"/>
</dbReference>
<reference evidence="3" key="1">
    <citation type="submission" date="2023-07" db="EMBL/GenBank/DDBJ databases">
        <title>30 novel species of actinomycetes from the DSMZ collection.</title>
        <authorList>
            <person name="Nouioui I."/>
        </authorList>
    </citation>
    <scope>NUCLEOTIDE SEQUENCE [LARGE SCALE GENOMIC DNA]</scope>
    <source>
        <strain evidence="3">DSM 41635</strain>
    </source>
</reference>
<organism evidence="2 3">
    <name type="scientific">Streptomyces edwardsiae</name>
    <dbReference type="NCBI Taxonomy" id="3075527"/>
    <lineage>
        <taxon>Bacteria</taxon>
        <taxon>Bacillati</taxon>
        <taxon>Actinomycetota</taxon>
        <taxon>Actinomycetes</taxon>
        <taxon>Kitasatosporales</taxon>
        <taxon>Streptomycetaceae</taxon>
        <taxon>Streptomyces</taxon>
    </lineage>
</organism>
<feature type="domain" description="DUF397" evidence="1">
    <location>
        <begin position="11"/>
        <end position="64"/>
    </location>
</feature>
<evidence type="ECO:0000313" key="2">
    <source>
        <dbReference type="EMBL" id="MDT0400714.1"/>
    </source>
</evidence>
<gene>
    <name evidence="2" type="ORF">RM528_02460</name>
</gene>
<evidence type="ECO:0000313" key="3">
    <source>
        <dbReference type="Proteomes" id="UP001180503"/>
    </source>
</evidence>
<sequence>MRAATELSPIRWRKSSYSNVDGGNCLEVADGFPGAVPVRDSKDVEGPVLMIPRPAWAQFVGSIKQASK</sequence>